<dbReference type="Proteomes" id="UP000724058">
    <property type="component" value="Unassembled WGS sequence"/>
</dbReference>
<reference evidence="1" key="1">
    <citation type="journal article" date="2020" name="Cell Host Microbe">
        <title>Functional and Genomic Variation between Human-Derived Isolates of Lachnospiraceae Reveals Inter- and Intra-Species Diversity.</title>
        <authorList>
            <person name="Sorbara M.T."/>
            <person name="Littmann E.R."/>
            <person name="Fontana E."/>
            <person name="Moody T.U."/>
            <person name="Kohout C.E."/>
            <person name="Gjonbalaj M."/>
            <person name="Eaton V."/>
            <person name="Seok R."/>
            <person name="Leiner I.M."/>
            <person name="Pamer E.G."/>
        </authorList>
    </citation>
    <scope>NUCLEOTIDE SEQUENCE</scope>
    <source>
        <strain evidence="1">MSK.10.16</strain>
    </source>
</reference>
<name>A0AAP7AR47_9FIRM</name>
<gene>
    <name evidence="1" type="ORF">G4332_00825</name>
</gene>
<organism evidence="1 2">
    <name type="scientific">Dorea longicatena</name>
    <dbReference type="NCBI Taxonomy" id="88431"/>
    <lineage>
        <taxon>Bacteria</taxon>
        <taxon>Bacillati</taxon>
        <taxon>Bacillota</taxon>
        <taxon>Clostridia</taxon>
        <taxon>Lachnospirales</taxon>
        <taxon>Lachnospiraceae</taxon>
        <taxon>Dorea</taxon>
    </lineage>
</organism>
<evidence type="ECO:0000313" key="2">
    <source>
        <dbReference type="Proteomes" id="UP000724058"/>
    </source>
</evidence>
<protein>
    <submittedName>
        <fullName evidence="1">Uncharacterized protein</fullName>
    </submittedName>
</protein>
<accession>A0AAP7AR47</accession>
<reference evidence="1" key="2">
    <citation type="submission" date="2020-02" db="EMBL/GenBank/DDBJ databases">
        <authorList>
            <person name="Littmann E."/>
            <person name="Sorbara M."/>
        </authorList>
    </citation>
    <scope>NUCLEOTIDE SEQUENCE</scope>
    <source>
        <strain evidence="1">MSK.10.16</strain>
    </source>
</reference>
<evidence type="ECO:0000313" key="1">
    <source>
        <dbReference type="EMBL" id="NSE56680.1"/>
    </source>
</evidence>
<dbReference type="RefSeq" id="WP_173792772.1">
    <property type="nucleotide sequence ID" value="NZ_JAAIOC010000001.1"/>
</dbReference>
<comment type="caution">
    <text evidence="1">The sequence shown here is derived from an EMBL/GenBank/DDBJ whole genome shotgun (WGS) entry which is preliminary data.</text>
</comment>
<dbReference type="AlphaFoldDB" id="A0AAP7AR47"/>
<sequence length="77" mass="9231">MLRLELIEVTEANVKYRYYPEDSKEYGVVIFRKTTRERDIEEKADGYSASYATHALRRLEEYCEKNTFPKEDIVAWC</sequence>
<proteinExistence type="predicted"/>
<dbReference type="EMBL" id="JAAIOD010000001">
    <property type="protein sequence ID" value="NSE56680.1"/>
    <property type="molecule type" value="Genomic_DNA"/>
</dbReference>